<evidence type="ECO:0000313" key="1">
    <source>
        <dbReference type="EMBL" id="GAA0497588.1"/>
    </source>
</evidence>
<organism evidence="1 2">
    <name type="scientific">Streptomyces stramineus</name>
    <dbReference type="NCBI Taxonomy" id="173861"/>
    <lineage>
        <taxon>Bacteria</taxon>
        <taxon>Bacillati</taxon>
        <taxon>Actinomycetota</taxon>
        <taxon>Actinomycetes</taxon>
        <taxon>Kitasatosporales</taxon>
        <taxon>Streptomycetaceae</taxon>
        <taxon>Streptomyces</taxon>
    </lineage>
</organism>
<name>A0ABN1BGZ3_9ACTN</name>
<dbReference type="Proteomes" id="UP001499895">
    <property type="component" value="Unassembled WGS sequence"/>
</dbReference>
<proteinExistence type="predicted"/>
<dbReference type="EMBL" id="BAAAHB010000178">
    <property type="protein sequence ID" value="GAA0497588.1"/>
    <property type="molecule type" value="Genomic_DNA"/>
</dbReference>
<protein>
    <submittedName>
        <fullName evidence="1">Uncharacterized protein</fullName>
    </submittedName>
</protein>
<comment type="caution">
    <text evidence="1">The sequence shown here is derived from an EMBL/GenBank/DDBJ whole genome shotgun (WGS) entry which is preliminary data.</text>
</comment>
<accession>A0ABN1BGZ3</accession>
<gene>
    <name evidence="1" type="ORF">GCM10009544_66080</name>
</gene>
<evidence type="ECO:0000313" key="2">
    <source>
        <dbReference type="Proteomes" id="UP001499895"/>
    </source>
</evidence>
<reference evidence="1 2" key="1">
    <citation type="journal article" date="2019" name="Int. J. Syst. Evol. Microbiol.">
        <title>The Global Catalogue of Microorganisms (GCM) 10K type strain sequencing project: providing services to taxonomists for standard genome sequencing and annotation.</title>
        <authorList>
            <consortium name="The Broad Institute Genomics Platform"/>
            <consortium name="The Broad Institute Genome Sequencing Center for Infectious Disease"/>
            <person name="Wu L."/>
            <person name="Ma J."/>
        </authorList>
    </citation>
    <scope>NUCLEOTIDE SEQUENCE [LARGE SCALE GENOMIC DNA]</scope>
    <source>
        <strain evidence="1 2">JCM 10649</strain>
    </source>
</reference>
<keyword evidence="2" id="KW-1185">Reference proteome</keyword>
<sequence>MAVPAVVAVVTTRTPGVLAVAVAVVSEAHRAHVPSCIVAGMAPAYDGSGAKGFWGEVYEGV</sequence>